<comment type="similarity">
    <text evidence="2">Belongs to the OmpP1/FadL family.</text>
</comment>
<protein>
    <submittedName>
        <fullName evidence="9">Aromatic hydrocarbon degradation protein</fullName>
    </submittedName>
</protein>
<evidence type="ECO:0000256" key="7">
    <source>
        <dbReference type="ARBA" id="ARBA00023237"/>
    </source>
</evidence>
<evidence type="ECO:0000256" key="5">
    <source>
        <dbReference type="ARBA" id="ARBA00022729"/>
    </source>
</evidence>
<evidence type="ECO:0000256" key="1">
    <source>
        <dbReference type="ARBA" id="ARBA00004571"/>
    </source>
</evidence>
<name>A0A6C2D7D7_9RHOO</name>
<feature type="chain" id="PRO_5025386314" evidence="8">
    <location>
        <begin position="24"/>
        <end position="460"/>
    </location>
</feature>
<evidence type="ECO:0000256" key="8">
    <source>
        <dbReference type="SAM" id="SignalP"/>
    </source>
</evidence>
<dbReference type="OrthoDB" id="19849at2"/>
<evidence type="ECO:0000313" key="9">
    <source>
        <dbReference type="EMBL" id="TYC61565.1"/>
    </source>
</evidence>
<reference evidence="9 10" key="1">
    <citation type="submission" date="2019-01" db="EMBL/GenBank/DDBJ databases">
        <title>Zoogloea oleivorans genome sequencing and assembly.</title>
        <authorList>
            <person name="Tancsics A."/>
            <person name="Farkas M."/>
            <person name="Kriszt B."/>
            <person name="Maroti G."/>
            <person name="Horvath B."/>
        </authorList>
    </citation>
    <scope>NUCLEOTIDE SEQUENCE [LARGE SCALE GENOMIC DNA]</scope>
    <source>
        <strain evidence="9 10">Buc</strain>
    </source>
</reference>
<feature type="signal peptide" evidence="8">
    <location>
        <begin position="1"/>
        <end position="23"/>
    </location>
</feature>
<dbReference type="GO" id="GO:0009279">
    <property type="term" value="C:cell outer membrane"/>
    <property type="evidence" value="ECO:0007669"/>
    <property type="project" value="UniProtKB-SubCell"/>
</dbReference>
<evidence type="ECO:0000313" key="10">
    <source>
        <dbReference type="Proteomes" id="UP000389128"/>
    </source>
</evidence>
<dbReference type="PANTHER" id="PTHR35093:SF8">
    <property type="entry name" value="OUTER MEMBRANE PROTEIN NMB0088-RELATED"/>
    <property type="match status" value="1"/>
</dbReference>
<accession>A0A6C2D7D7</accession>
<dbReference type="AlphaFoldDB" id="A0A6C2D7D7"/>
<dbReference type="SUPFAM" id="SSF56935">
    <property type="entry name" value="Porins"/>
    <property type="match status" value="1"/>
</dbReference>
<gene>
    <name evidence="9" type="ORF">ETQ85_02555</name>
</gene>
<evidence type="ECO:0000256" key="6">
    <source>
        <dbReference type="ARBA" id="ARBA00023136"/>
    </source>
</evidence>
<evidence type="ECO:0000256" key="3">
    <source>
        <dbReference type="ARBA" id="ARBA00022452"/>
    </source>
</evidence>
<keyword evidence="4" id="KW-0812">Transmembrane</keyword>
<keyword evidence="3" id="KW-1134">Transmembrane beta strand</keyword>
<sequence>MQFNLKSSVMGVALAGVSYTALATTSDVYRFVGHGPVSGALGGAATAFDVGAAGMMTNPATLSLGKPGEEMHLGMDVIFTDLSIKNTATGESAKSKEHSSNRGPYAAPQMAYAYRAERFAFGIGAFARGGVGTEYGKDSFLSRATGGLDTGLENSSRLLTLNIPMAASFQMTDSLAVGASVDAVWQGLNLDMLLGADQVGSLIGAGRAQGSLIPVLGGLPDMRGAHLSFTKNEPIASGADAWGWGGKIGLTYKVSKDTILGASYVLETHLDDMTGSATLTAIDGLVGQVKLDGKIRIKDFQSPAQLNFGISHRFDDQWMVVADISRVFWKHAVKDIHVSFVSNAGQNIDIDLPQNYKDQTALSLGVAYTSGKWTLRGGARVTTQALRSDTVLAVIPAIPNRFGTLGFGYQLTPMSSFDFAWTHSFKKTMQNSSLPNTSAPIEINHAQDSATFAFTYRFWV</sequence>
<dbReference type="PANTHER" id="PTHR35093">
    <property type="entry name" value="OUTER MEMBRANE PROTEIN NMB0088-RELATED"/>
    <property type="match status" value="1"/>
</dbReference>
<keyword evidence="5 8" id="KW-0732">Signal</keyword>
<evidence type="ECO:0000256" key="4">
    <source>
        <dbReference type="ARBA" id="ARBA00022692"/>
    </source>
</evidence>
<keyword evidence="7" id="KW-0998">Cell outer membrane</keyword>
<comment type="caution">
    <text evidence="9">The sequence shown here is derived from an EMBL/GenBank/DDBJ whole genome shotgun (WGS) entry which is preliminary data.</text>
</comment>
<keyword evidence="10" id="KW-1185">Reference proteome</keyword>
<dbReference type="Gene3D" id="2.40.160.60">
    <property type="entry name" value="Outer membrane protein transport protein (OMPP1/FadL/TodX)"/>
    <property type="match status" value="1"/>
</dbReference>
<evidence type="ECO:0000256" key="2">
    <source>
        <dbReference type="ARBA" id="ARBA00008163"/>
    </source>
</evidence>
<dbReference type="GO" id="GO:0015483">
    <property type="term" value="F:long-chain fatty acid transporting porin activity"/>
    <property type="evidence" value="ECO:0007669"/>
    <property type="project" value="TreeGrafter"/>
</dbReference>
<dbReference type="RefSeq" id="WP_148577555.1">
    <property type="nucleotide sequence ID" value="NZ_SDKK01000002.1"/>
</dbReference>
<proteinExistence type="inferred from homology"/>
<dbReference type="EMBL" id="SDKK01000002">
    <property type="protein sequence ID" value="TYC61565.1"/>
    <property type="molecule type" value="Genomic_DNA"/>
</dbReference>
<dbReference type="Proteomes" id="UP000389128">
    <property type="component" value="Unassembled WGS sequence"/>
</dbReference>
<comment type="subcellular location">
    <subcellularLocation>
        <location evidence="1">Cell outer membrane</location>
        <topology evidence="1">Multi-pass membrane protein</topology>
    </subcellularLocation>
</comment>
<dbReference type="InterPro" id="IPR005017">
    <property type="entry name" value="OMPP1/FadL/TodX"/>
</dbReference>
<keyword evidence="6" id="KW-0472">Membrane</keyword>
<organism evidence="9 10">
    <name type="scientific">Zoogloea oleivorans</name>
    <dbReference type="NCBI Taxonomy" id="1552750"/>
    <lineage>
        <taxon>Bacteria</taxon>
        <taxon>Pseudomonadati</taxon>
        <taxon>Pseudomonadota</taxon>
        <taxon>Betaproteobacteria</taxon>
        <taxon>Rhodocyclales</taxon>
        <taxon>Zoogloeaceae</taxon>
        <taxon>Zoogloea</taxon>
    </lineage>
</organism>
<dbReference type="Pfam" id="PF03349">
    <property type="entry name" value="Toluene_X"/>
    <property type="match status" value="1"/>
</dbReference>